<reference evidence="1 2" key="1">
    <citation type="journal article" date="2010" name="J. Bacteriol.">
        <title>The Citrobacter rodentium genome sequence reveals convergent evolution with human pathogenic Escherichia coli.</title>
        <authorList>
            <person name="Petty N.K."/>
            <person name="Bulgin R."/>
            <person name="Crepin V.F."/>
            <person name="Cerdeno-Tarraga A.M."/>
            <person name="Schroeder G.N."/>
            <person name="Quail M.A."/>
            <person name="Lennard N."/>
            <person name="Corton C."/>
            <person name="Barron A."/>
            <person name="Clark L."/>
            <person name="Toribio A.L."/>
            <person name="Parkhill J."/>
            <person name="Dougan G."/>
            <person name="Frankel G."/>
            <person name="Thomson N.R."/>
        </authorList>
    </citation>
    <scope>NUCLEOTIDE SEQUENCE [LARGE SCALE GENOMIC DNA]</scope>
    <source>
        <strain evidence="1 2">ICC168</strain>
    </source>
</reference>
<dbReference type="EMBL" id="FN543502">
    <property type="protein sequence ID" value="CBG90931.1"/>
    <property type="molecule type" value="Genomic_DNA"/>
</dbReference>
<keyword evidence="2" id="KW-1185">Reference proteome</keyword>
<dbReference type="AlphaFoldDB" id="D2TJT3"/>
<evidence type="ECO:0000313" key="2">
    <source>
        <dbReference type="Proteomes" id="UP000001889"/>
    </source>
</evidence>
<dbReference type="STRING" id="637910.ROD_42341"/>
<dbReference type="KEGG" id="cro:ROD_42341"/>
<evidence type="ECO:0000313" key="1">
    <source>
        <dbReference type="EMBL" id="CBG90931.1"/>
    </source>
</evidence>
<dbReference type="Proteomes" id="UP000001889">
    <property type="component" value="Chromosome"/>
</dbReference>
<name>D2TJT3_CITRI</name>
<organism evidence="1 2">
    <name type="scientific">Citrobacter rodentium (strain ICC168)</name>
    <name type="common">Citrobacter freundii biotype 4280</name>
    <dbReference type="NCBI Taxonomy" id="637910"/>
    <lineage>
        <taxon>Bacteria</taxon>
        <taxon>Pseudomonadati</taxon>
        <taxon>Pseudomonadota</taxon>
        <taxon>Gammaproteobacteria</taxon>
        <taxon>Enterobacterales</taxon>
        <taxon>Enterobacteriaceae</taxon>
        <taxon>Citrobacter</taxon>
    </lineage>
</organism>
<sequence>MFLAVRSEGISPSCSVSDCLSPVQKGEITCRVSIEFKFIFFKLATDIIDEEGIMFSCR</sequence>
<dbReference type="HOGENOM" id="CLU_2971142_0_0_6"/>
<gene>
    <name evidence="1" type="ordered locus">ROD_42341</name>
</gene>
<protein>
    <submittedName>
        <fullName evidence="1">Uncharacterized protein</fullName>
    </submittedName>
</protein>
<accession>D2TJT3</accession>
<proteinExistence type="predicted"/>